<proteinExistence type="predicted"/>
<dbReference type="Proteomes" id="UP000799779">
    <property type="component" value="Unassembled WGS sequence"/>
</dbReference>
<evidence type="ECO:0000313" key="2">
    <source>
        <dbReference type="EMBL" id="KAF2006248.1"/>
    </source>
</evidence>
<feature type="region of interest" description="Disordered" evidence="1">
    <location>
        <begin position="86"/>
        <end position="115"/>
    </location>
</feature>
<organism evidence="2 3">
    <name type="scientific">Amniculicola lignicola CBS 123094</name>
    <dbReference type="NCBI Taxonomy" id="1392246"/>
    <lineage>
        <taxon>Eukaryota</taxon>
        <taxon>Fungi</taxon>
        <taxon>Dikarya</taxon>
        <taxon>Ascomycota</taxon>
        <taxon>Pezizomycotina</taxon>
        <taxon>Dothideomycetes</taxon>
        <taxon>Pleosporomycetidae</taxon>
        <taxon>Pleosporales</taxon>
        <taxon>Amniculicolaceae</taxon>
        <taxon>Amniculicola</taxon>
    </lineage>
</organism>
<feature type="region of interest" description="Disordered" evidence="1">
    <location>
        <begin position="162"/>
        <end position="207"/>
    </location>
</feature>
<feature type="compositionally biased region" description="Polar residues" evidence="1">
    <location>
        <begin position="10"/>
        <end position="26"/>
    </location>
</feature>
<feature type="compositionally biased region" description="Acidic residues" evidence="1">
    <location>
        <begin position="89"/>
        <end position="110"/>
    </location>
</feature>
<dbReference type="EMBL" id="ML977560">
    <property type="protein sequence ID" value="KAF2006248.1"/>
    <property type="molecule type" value="Genomic_DNA"/>
</dbReference>
<feature type="compositionally biased region" description="Polar residues" evidence="1">
    <location>
        <begin position="39"/>
        <end position="63"/>
    </location>
</feature>
<dbReference type="OrthoDB" id="3800281at2759"/>
<evidence type="ECO:0000256" key="1">
    <source>
        <dbReference type="SAM" id="MobiDB-lite"/>
    </source>
</evidence>
<accession>A0A6A5WYL7</accession>
<feature type="region of interest" description="Disordered" evidence="1">
    <location>
        <begin position="1"/>
        <end position="65"/>
    </location>
</feature>
<evidence type="ECO:0000313" key="3">
    <source>
        <dbReference type="Proteomes" id="UP000799779"/>
    </source>
</evidence>
<sequence>MKMNIPPSIPSNTLNAPQSTKPQNITMPPIRTPRRSARLASQQKHVPNLKLSHTQKQRSPTQYSKEKYLESWLRDGSYSLSSLISDGVSDSDIDSEDEWDEEGSDSESGELFDLSSDTIEYQAALDISRRQSYDSRYERRNEEYEYDDFVVADDASTEIGVGGVSTVAGDEDKDESPSLSIPGCRLAYRPNQEDRKTSTTTSRSSNLFVSEYPSKRRRSSLWKVEAVVSGASHVVALDSAEEVVEEIMDAIALFSRRCNRNRPPVCISLSAKALEDVEVRNVLEDAKGMGCAQLVEERMGTETWTVGPPKSGWEPM</sequence>
<keyword evidence="3" id="KW-1185">Reference proteome</keyword>
<protein>
    <submittedName>
        <fullName evidence="2">Uncharacterized protein</fullName>
    </submittedName>
</protein>
<name>A0A6A5WYL7_9PLEO</name>
<dbReference type="AlphaFoldDB" id="A0A6A5WYL7"/>
<reference evidence="2" key="1">
    <citation type="journal article" date="2020" name="Stud. Mycol.">
        <title>101 Dothideomycetes genomes: a test case for predicting lifestyles and emergence of pathogens.</title>
        <authorList>
            <person name="Haridas S."/>
            <person name="Albert R."/>
            <person name="Binder M."/>
            <person name="Bloem J."/>
            <person name="Labutti K."/>
            <person name="Salamov A."/>
            <person name="Andreopoulos B."/>
            <person name="Baker S."/>
            <person name="Barry K."/>
            <person name="Bills G."/>
            <person name="Bluhm B."/>
            <person name="Cannon C."/>
            <person name="Castanera R."/>
            <person name="Culley D."/>
            <person name="Daum C."/>
            <person name="Ezra D."/>
            <person name="Gonzalez J."/>
            <person name="Henrissat B."/>
            <person name="Kuo A."/>
            <person name="Liang C."/>
            <person name="Lipzen A."/>
            <person name="Lutzoni F."/>
            <person name="Magnuson J."/>
            <person name="Mondo S."/>
            <person name="Nolan M."/>
            <person name="Ohm R."/>
            <person name="Pangilinan J."/>
            <person name="Park H.-J."/>
            <person name="Ramirez L."/>
            <person name="Alfaro M."/>
            <person name="Sun H."/>
            <person name="Tritt A."/>
            <person name="Yoshinaga Y."/>
            <person name="Zwiers L.-H."/>
            <person name="Turgeon B."/>
            <person name="Goodwin S."/>
            <person name="Spatafora J."/>
            <person name="Crous P."/>
            <person name="Grigoriev I."/>
        </authorList>
    </citation>
    <scope>NUCLEOTIDE SEQUENCE</scope>
    <source>
        <strain evidence="2">CBS 123094</strain>
    </source>
</reference>
<gene>
    <name evidence="2" type="ORF">P154DRAFT_517905</name>
</gene>